<reference evidence="1" key="1">
    <citation type="submission" date="2015-01" db="EMBL/GenBank/DDBJ databases">
        <title>The Genome Sequence of Cladophialophora bantiana CBS 173.52.</title>
        <authorList>
            <consortium name="The Broad Institute Genomics Platform"/>
            <person name="Cuomo C."/>
            <person name="de Hoog S."/>
            <person name="Gorbushina A."/>
            <person name="Stielow B."/>
            <person name="Teixiera M."/>
            <person name="Abouelleil A."/>
            <person name="Chapman S.B."/>
            <person name="Priest M."/>
            <person name="Young S.K."/>
            <person name="Wortman J."/>
            <person name="Nusbaum C."/>
            <person name="Birren B."/>
        </authorList>
    </citation>
    <scope>NUCLEOTIDE SEQUENCE [LARGE SCALE GENOMIC DNA]</scope>
    <source>
        <strain evidence="1">CBS 173.52</strain>
    </source>
</reference>
<dbReference type="Proteomes" id="UP000053789">
    <property type="component" value="Unassembled WGS sequence"/>
</dbReference>
<sequence>MTKVTVQIDAICTAATCKPTRMKHISTSPRMLLDSDVFATPFLNSLLLACGMPQHEGDYSTFDSDNGLVDLKSDLNGNRLNSPYLLEQRSTEAQFSLSMSVTRYMNTYFTSSQMLRYESSFQDDLAVKGSITLNDNSDFSFLTMDGAIYNSQYSL</sequence>
<evidence type="ECO:0000313" key="2">
    <source>
        <dbReference type="Proteomes" id="UP000053789"/>
    </source>
</evidence>
<accession>A0A0D2H044</accession>
<evidence type="ECO:0000313" key="1">
    <source>
        <dbReference type="EMBL" id="KIW86643.1"/>
    </source>
</evidence>
<organism evidence="1 2">
    <name type="scientific">Cladophialophora bantiana (strain ATCC 10958 / CBS 173.52 / CDC B-1940 / NIH 8579)</name>
    <name type="common">Xylohypha bantiana</name>
    <dbReference type="NCBI Taxonomy" id="1442370"/>
    <lineage>
        <taxon>Eukaryota</taxon>
        <taxon>Fungi</taxon>
        <taxon>Dikarya</taxon>
        <taxon>Ascomycota</taxon>
        <taxon>Pezizomycotina</taxon>
        <taxon>Eurotiomycetes</taxon>
        <taxon>Chaetothyriomycetidae</taxon>
        <taxon>Chaetothyriales</taxon>
        <taxon>Herpotrichiellaceae</taxon>
        <taxon>Cladophialophora</taxon>
    </lineage>
</organism>
<name>A0A0D2H044_CLAB1</name>
<proteinExistence type="predicted"/>
<dbReference type="GeneID" id="27705696"/>
<dbReference type="VEuPathDB" id="FungiDB:Z519_12768"/>
<gene>
    <name evidence="1" type="ORF">Z519_12768</name>
</gene>
<dbReference type="RefSeq" id="XP_016613312.1">
    <property type="nucleotide sequence ID" value="XM_016770473.1"/>
</dbReference>
<dbReference type="EMBL" id="KN847014">
    <property type="protein sequence ID" value="KIW86643.1"/>
    <property type="molecule type" value="Genomic_DNA"/>
</dbReference>
<dbReference type="AlphaFoldDB" id="A0A0D2H044"/>
<keyword evidence="2" id="KW-1185">Reference proteome</keyword>
<dbReference type="HOGENOM" id="CLU_1695278_0_0_1"/>
<protein>
    <submittedName>
        <fullName evidence="1">Uncharacterized protein</fullName>
    </submittedName>
</protein>